<dbReference type="InterPro" id="IPR013324">
    <property type="entry name" value="RNA_pol_sigma_r3/r4-like"/>
</dbReference>
<evidence type="ECO:0000313" key="9">
    <source>
        <dbReference type="Proteomes" id="UP001595904"/>
    </source>
</evidence>
<evidence type="ECO:0000259" key="6">
    <source>
        <dbReference type="Pfam" id="PF04542"/>
    </source>
</evidence>
<dbReference type="Gene3D" id="1.10.1740.10">
    <property type="match status" value="1"/>
</dbReference>
<feature type="region of interest" description="Disordered" evidence="5">
    <location>
        <begin position="170"/>
        <end position="191"/>
    </location>
</feature>
<dbReference type="InterPro" id="IPR014284">
    <property type="entry name" value="RNA_pol_sigma-70_dom"/>
</dbReference>
<sequence length="191" mass="21829">MFITSDLDRWFAREILVHEAALTRYLQRARQRPTDVPDLRQEIYVRVYESAAKAPPISPRAFLFQTARNLIIDRARRERIVSIDYTQDLDSLNVLIDEISPEQRLSARQELKRLSTALDQLSDDCRSVIWLRRVEGLSQKEAAARLSLPEGTLESHLCRGIRALMKMVLGGGTPDRPQATARGLHNESKHG</sequence>
<dbReference type="Pfam" id="PF04542">
    <property type="entry name" value="Sigma70_r2"/>
    <property type="match status" value="1"/>
</dbReference>
<protein>
    <submittedName>
        <fullName evidence="8">RNA polymerase sigma factor</fullName>
    </submittedName>
</protein>
<keyword evidence="3" id="KW-0731">Sigma factor</keyword>
<evidence type="ECO:0000259" key="7">
    <source>
        <dbReference type="Pfam" id="PF08281"/>
    </source>
</evidence>
<dbReference type="InterPro" id="IPR007627">
    <property type="entry name" value="RNA_pol_sigma70_r2"/>
</dbReference>
<comment type="caution">
    <text evidence="8">The sequence shown here is derived from an EMBL/GenBank/DDBJ whole genome shotgun (WGS) entry which is preliminary data.</text>
</comment>
<proteinExistence type="inferred from homology"/>
<dbReference type="InterPro" id="IPR013249">
    <property type="entry name" value="RNA_pol_sigma70_r4_t2"/>
</dbReference>
<evidence type="ECO:0000256" key="2">
    <source>
        <dbReference type="ARBA" id="ARBA00023015"/>
    </source>
</evidence>
<dbReference type="NCBIfam" id="TIGR02937">
    <property type="entry name" value="sigma70-ECF"/>
    <property type="match status" value="1"/>
</dbReference>
<organism evidence="8 9">
    <name type="scientific">Steroidobacter flavus</name>
    <dbReference type="NCBI Taxonomy" id="1842136"/>
    <lineage>
        <taxon>Bacteria</taxon>
        <taxon>Pseudomonadati</taxon>
        <taxon>Pseudomonadota</taxon>
        <taxon>Gammaproteobacteria</taxon>
        <taxon>Steroidobacterales</taxon>
        <taxon>Steroidobacteraceae</taxon>
        <taxon>Steroidobacter</taxon>
    </lineage>
</organism>
<dbReference type="SUPFAM" id="SSF88946">
    <property type="entry name" value="Sigma2 domain of RNA polymerase sigma factors"/>
    <property type="match status" value="1"/>
</dbReference>
<dbReference type="Gene3D" id="1.10.10.10">
    <property type="entry name" value="Winged helix-like DNA-binding domain superfamily/Winged helix DNA-binding domain"/>
    <property type="match status" value="1"/>
</dbReference>
<dbReference type="InterPro" id="IPR039425">
    <property type="entry name" value="RNA_pol_sigma-70-like"/>
</dbReference>
<dbReference type="SUPFAM" id="SSF88659">
    <property type="entry name" value="Sigma3 and sigma4 domains of RNA polymerase sigma factors"/>
    <property type="match status" value="1"/>
</dbReference>
<dbReference type="PANTHER" id="PTHR43133:SF63">
    <property type="entry name" value="RNA POLYMERASE SIGMA FACTOR FECI-RELATED"/>
    <property type="match status" value="1"/>
</dbReference>
<evidence type="ECO:0000256" key="5">
    <source>
        <dbReference type="SAM" id="MobiDB-lite"/>
    </source>
</evidence>
<gene>
    <name evidence="8" type="ORF">ACFPN2_24865</name>
</gene>
<evidence type="ECO:0000313" key="8">
    <source>
        <dbReference type="EMBL" id="MFC4312338.1"/>
    </source>
</evidence>
<name>A0ABV8T090_9GAMM</name>
<dbReference type="RefSeq" id="WP_380601641.1">
    <property type="nucleotide sequence ID" value="NZ_JBHSDU010000014.1"/>
</dbReference>
<keyword evidence="9" id="KW-1185">Reference proteome</keyword>
<feature type="domain" description="RNA polymerase sigma factor 70 region 4 type 2" evidence="7">
    <location>
        <begin position="112"/>
        <end position="164"/>
    </location>
</feature>
<evidence type="ECO:0000256" key="1">
    <source>
        <dbReference type="ARBA" id="ARBA00010641"/>
    </source>
</evidence>
<dbReference type="Proteomes" id="UP001595904">
    <property type="component" value="Unassembled WGS sequence"/>
</dbReference>
<dbReference type="InterPro" id="IPR036388">
    <property type="entry name" value="WH-like_DNA-bd_sf"/>
</dbReference>
<feature type="domain" description="RNA polymerase sigma-70 region 2" evidence="6">
    <location>
        <begin position="18"/>
        <end position="79"/>
    </location>
</feature>
<evidence type="ECO:0000256" key="4">
    <source>
        <dbReference type="ARBA" id="ARBA00023163"/>
    </source>
</evidence>
<dbReference type="InterPro" id="IPR013325">
    <property type="entry name" value="RNA_pol_sigma_r2"/>
</dbReference>
<dbReference type="Pfam" id="PF08281">
    <property type="entry name" value="Sigma70_r4_2"/>
    <property type="match status" value="1"/>
</dbReference>
<dbReference type="EMBL" id="JBHSDU010000014">
    <property type="protein sequence ID" value="MFC4312338.1"/>
    <property type="molecule type" value="Genomic_DNA"/>
</dbReference>
<comment type="similarity">
    <text evidence="1">Belongs to the sigma-70 factor family. ECF subfamily.</text>
</comment>
<accession>A0ABV8T090</accession>
<reference evidence="9" key="1">
    <citation type="journal article" date="2019" name="Int. J. Syst. Evol. Microbiol.">
        <title>The Global Catalogue of Microorganisms (GCM) 10K type strain sequencing project: providing services to taxonomists for standard genome sequencing and annotation.</title>
        <authorList>
            <consortium name="The Broad Institute Genomics Platform"/>
            <consortium name="The Broad Institute Genome Sequencing Center for Infectious Disease"/>
            <person name="Wu L."/>
            <person name="Ma J."/>
        </authorList>
    </citation>
    <scope>NUCLEOTIDE SEQUENCE [LARGE SCALE GENOMIC DNA]</scope>
    <source>
        <strain evidence="9">CGMCC 1.10759</strain>
    </source>
</reference>
<evidence type="ECO:0000256" key="3">
    <source>
        <dbReference type="ARBA" id="ARBA00023082"/>
    </source>
</evidence>
<keyword evidence="2" id="KW-0805">Transcription regulation</keyword>
<dbReference type="PANTHER" id="PTHR43133">
    <property type="entry name" value="RNA POLYMERASE ECF-TYPE SIGMA FACTO"/>
    <property type="match status" value="1"/>
</dbReference>
<keyword evidence="4" id="KW-0804">Transcription</keyword>